<sequence>MEAKENDDEKQKEEREKDGVTYQPLPFFLYTPISFTLSKHSFLPSPLLSVPSFFRILLSPLFSCLPLYPPPYLSKPSSSRPPPPSRSTDEGLCAASAPDVSRSDTATPPLIFPPPKPHNSAASLKFTKDSSLTQALLLPGRGAGTGKDEREGCGCGEKSRVHQILS</sequence>
<comment type="caution">
    <text evidence="2">The sequence shown here is derived from an EMBL/GenBank/DDBJ whole genome shotgun (WGS) entry which is preliminary data.</text>
</comment>
<dbReference type="AlphaFoldDB" id="A0A5B7G2Y8"/>
<accession>A0A5B7G2Y8</accession>
<protein>
    <submittedName>
        <fullName evidence="2">Uncharacterized protein</fullName>
    </submittedName>
</protein>
<feature type="compositionally biased region" description="Basic and acidic residues" evidence="1">
    <location>
        <begin position="146"/>
        <end position="160"/>
    </location>
</feature>
<dbReference type="Proteomes" id="UP000324222">
    <property type="component" value="Unassembled WGS sequence"/>
</dbReference>
<organism evidence="2 3">
    <name type="scientific">Portunus trituberculatus</name>
    <name type="common">Swimming crab</name>
    <name type="synonym">Neptunus trituberculatus</name>
    <dbReference type="NCBI Taxonomy" id="210409"/>
    <lineage>
        <taxon>Eukaryota</taxon>
        <taxon>Metazoa</taxon>
        <taxon>Ecdysozoa</taxon>
        <taxon>Arthropoda</taxon>
        <taxon>Crustacea</taxon>
        <taxon>Multicrustacea</taxon>
        <taxon>Malacostraca</taxon>
        <taxon>Eumalacostraca</taxon>
        <taxon>Eucarida</taxon>
        <taxon>Decapoda</taxon>
        <taxon>Pleocyemata</taxon>
        <taxon>Brachyura</taxon>
        <taxon>Eubrachyura</taxon>
        <taxon>Portunoidea</taxon>
        <taxon>Portunidae</taxon>
        <taxon>Portuninae</taxon>
        <taxon>Portunus</taxon>
    </lineage>
</organism>
<evidence type="ECO:0000256" key="1">
    <source>
        <dbReference type="SAM" id="MobiDB-lite"/>
    </source>
</evidence>
<name>A0A5B7G2Y8_PORTR</name>
<feature type="region of interest" description="Disordered" evidence="1">
    <location>
        <begin position="73"/>
        <end position="124"/>
    </location>
</feature>
<feature type="region of interest" description="Disordered" evidence="1">
    <location>
        <begin position="137"/>
        <end position="166"/>
    </location>
</feature>
<keyword evidence="3" id="KW-1185">Reference proteome</keyword>
<feature type="compositionally biased region" description="Pro residues" evidence="1">
    <location>
        <begin position="73"/>
        <end position="85"/>
    </location>
</feature>
<evidence type="ECO:0000313" key="3">
    <source>
        <dbReference type="Proteomes" id="UP000324222"/>
    </source>
</evidence>
<gene>
    <name evidence="2" type="ORF">E2C01_044678</name>
</gene>
<evidence type="ECO:0000313" key="2">
    <source>
        <dbReference type="EMBL" id="MPC50844.1"/>
    </source>
</evidence>
<dbReference type="EMBL" id="VSRR010009765">
    <property type="protein sequence ID" value="MPC50844.1"/>
    <property type="molecule type" value="Genomic_DNA"/>
</dbReference>
<reference evidence="2 3" key="1">
    <citation type="submission" date="2019-05" db="EMBL/GenBank/DDBJ databases">
        <title>Another draft genome of Portunus trituberculatus and its Hox gene families provides insights of decapod evolution.</title>
        <authorList>
            <person name="Jeong J.-H."/>
            <person name="Song I."/>
            <person name="Kim S."/>
            <person name="Choi T."/>
            <person name="Kim D."/>
            <person name="Ryu S."/>
            <person name="Kim W."/>
        </authorList>
    </citation>
    <scope>NUCLEOTIDE SEQUENCE [LARGE SCALE GENOMIC DNA]</scope>
    <source>
        <tissue evidence="2">Muscle</tissue>
    </source>
</reference>
<proteinExistence type="predicted"/>